<sequence length="65" mass="6573">MANSRSTTTAATPRRQASSKVSDDQITASAGITLVVSKNPPRDNAMSIMVGASASTGNVQGGGYM</sequence>
<dbReference type="EMBL" id="JAMBED010000018">
    <property type="protein sequence ID" value="MCL1551660.1"/>
    <property type="molecule type" value="Genomic_DNA"/>
</dbReference>
<protein>
    <submittedName>
        <fullName evidence="2">Uncharacterized protein</fullName>
    </submittedName>
</protein>
<reference evidence="2" key="1">
    <citation type="submission" date="2022-04" db="EMBL/GenBank/DDBJ databases">
        <title>Genomic comparison of 19 strains of Xanthomonas nasturtii, a newly emerging watercress pathogen.</title>
        <authorList>
            <person name="Harrison J."/>
            <person name="Greer S."/>
            <person name="Hussain R."/>
            <person name="Lascelles D."/>
            <person name="Roberts M."/>
            <person name="Carter B."/>
            <person name="Bryning A."/>
            <person name="Carroll S."/>
            <person name="Aspin A."/>
            <person name="Cruz L."/>
            <person name="Cruz J."/>
            <person name="Grant M."/>
            <person name="Vicente J."/>
            <person name="Studholme D.J."/>
        </authorList>
    </citation>
    <scope>NUCLEOTIDE SEQUENCE</scope>
    <source>
        <strain evidence="2">10016B</strain>
    </source>
</reference>
<evidence type="ECO:0000313" key="3">
    <source>
        <dbReference type="Proteomes" id="UP001167357"/>
    </source>
</evidence>
<feature type="compositionally biased region" description="Low complexity" evidence="1">
    <location>
        <begin position="1"/>
        <end position="19"/>
    </location>
</feature>
<accession>A0ABT0LQM9</accession>
<comment type="caution">
    <text evidence="2">The sequence shown here is derived from an EMBL/GenBank/DDBJ whole genome shotgun (WGS) entry which is preliminary data.</text>
</comment>
<evidence type="ECO:0000313" key="2">
    <source>
        <dbReference type="EMBL" id="MCL1551660.1"/>
    </source>
</evidence>
<name>A0ABT0LQM9_9XANT</name>
<keyword evidence="3" id="KW-1185">Reference proteome</keyword>
<gene>
    <name evidence="2" type="ORF">M3O51_10145</name>
</gene>
<evidence type="ECO:0000256" key="1">
    <source>
        <dbReference type="SAM" id="MobiDB-lite"/>
    </source>
</evidence>
<proteinExistence type="predicted"/>
<organism evidence="2 3">
    <name type="scientific">Xanthomonas nasturtii</name>
    <dbReference type="NCBI Taxonomy" id="1843581"/>
    <lineage>
        <taxon>Bacteria</taxon>
        <taxon>Pseudomonadati</taxon>
        <taxon>Pseudomonadota</taxon>
        <taxon>Gammaproteobacteria</taxon>
        <taxon>Lysobacterales</taxon>
        <taxon>Lysobacteraceae</taxon>
        <taxon>Xanthomonas</taxon>
    </lineage>
</organism>
<dbReference type="Proteomes" id="UP001167357">
    <property type="component" value="Unassembled WGS sequence"/>
</dbReference>
<feature type="region of interest" description="Disordered" evidence="1">
    <location>
        <begin position="1"/>
        <end position="24"/>
    </location>
</feature>